<evidence type="ECO:0000256" key="4">
    <source>
        <dbReference type="ARBA" id="ARBA00023136"/>
    </source>
</evidence>
<dbReference type="GO" id="GO:0009306">
    <property type="term" value="P:protein secretion"/>
    <property type="evidence" value="ECO:0007669"/>
    <property type="project" value="InterPro"/>
</dbReference>
<comment type="subcellular location">
    <subcellularLocation>
        <location evidence="1">Membrane</location>
        <topology evidence="1">Single-pass membrane protein</topology>
    </subcellularLocation>
</comment>
<comment type="caution">
    <text evidence="7">The sequence shown here is derived from an EMBL/GenBank/DDBJ whole genome shotgun (WGS) entry which is preliminary data.</text>
</comment>
<dbReference type="Pfam" id="PF04357">
    <property type="entry name" value="TamB"/>
    <property type="match status" value="1"/>
</dbReference>
<dbReference type="RefSeq" id="WP_160972131.1">
    <property type="nucleotide sequence ID" value="NZ_WWEN01000002.1"/>
</dbReference>
<proteinExistence type="predicted"/>
<evidence type="ECO:0000259" key="6">
    <source>
        <dbReference type="Pfam" id="PF04357"/>
    </source>
</evidence>
<organism evidence="7 8">
    <name type="scientific">Thalassovita mangrovi</name>
    <dbReference type="NCBI Taxonomy" id="2692236"/>
    <lineage>
        <taxon>Bacteria</taxon>
        <taxon>Pseudomonadati</taxon>
        <taxon>Pseudomonadota</taxon>
        <taxon>Alphaproteobacteria</taxon>
        <taxon>Rhodobacterales</taxon>
        <taxon>Roseobacteraceae</taxon>
        <taxon>Thalassovita</taxon>
    </lineage>
</organism>
<dbReference type="GO" id="GO:0005886">
    <property type="term" value="C:plasma membrane"/>
    <property type="evidence" value="ECO:0007669"/>
    <property type="project" value="InterPro"/>
</dbReference>
<name>A0A6L8LEE9_9RHOB</name>
<dbReference type="AlphaFoldDB" id="A0A6L8LEE9"/>
<reference evidence="7 8" key="1">
    <citation type="submission" date="2020-01" db="EMBL/GenBank/DDBJ databases">
        <authorList>
            <person name="Chen S."/>
        </authorList>
    </citation>
    <scope>NUCLEOTIDE SEQUENCE [LARGE SCALE GENOMIC DNA]</scope>
    <source>
        <strain evidence="7 8">GS-10</strain>
    </source>
</reference>
<gene>
    <name evidence="7" type="ORF">GR167_03910</name>
</gene>
<evidence type="ECO:0000313" key="7">
    <source>
        <dbReference type="EMBL" id="MYM54437.1"/>
    </source>
</evidence>
<dbReference type="Proteomes" id="UP000479043">
    <property type="component" value="Unassembled WGS sequence"/>
</dbReference>
<keyword evidence="4" id="KW-0472">Membrane</keyword>
<dbReference type="PANTHER" id="PTHR36985:SF1">
    <property type="entry name" value="TRANSLOCATION AND ASSEMBLY MODULE SUBUNIT TAMB"/>
    <property type="match status" value="1"/>
</dbReference>
<keyword evidence="3" id="KW-1133">Transmembrane helix</keyword>
<feature type="domain" description="Translocation and assembly module TamB C-terminal" evidence="6">
    <location>
        <begin position="736"/>
        <end position="1083"/>
    </location>
</feature>
<keyword evidence="8" id="KW-1185">Reference proteome</keyword>
<feature type="chain" id="PRO_5026867884" description="Translocation and assembly module TamB C-terminal domain-containing protein" evidence="5">
    <location>
        <begin position="19"/>
        <end position="1083"/>
    </location>
</feature>
<dbReference type="GO" id="GO:0097347">
    <property type="term" value="C:TAM protein secretion complex"/>
    <property type="evidence" value="ECO:0007669"/>
    <property type="project" value="TreeGrafter"/>
</dbReference>
<sequence length="1083" mass="111811">MRKLILPLVLIAPLPVLAQEAQDDRGYLEALLEDSLSSPGAQVDITGFKGALSSTATIEKLTIADADGIWITLDTLSLDWNRGALLRGDLQVNELSAGTITFDRLPLPAETTPPTAEAPGFALPELPVSVHLGKLSVGKATLGPALLGEELTLSLDGSAELVSGAGSAALSVRRLDVTESALEFAASYTNETKQLSLNLDLHEPAGGIVATQLALPGTPAIDLTVKGDGPIEDFAADLTLATDGQDRLRGNLALTAKPRDDSPEAVSDLVFAAELGGDLAPLFAPDYRAFFGPDIRLKADGKRLAEGDLHLDALTLNADALSLQGTARIAADGWPDLLHLDGQIRPQRGDSVLLPLSGPATRLRGADIALNYDAAQGDGWQLVARLDGLERPDMRLASARVTGAGRLQRGDGTSLGQVNGQIELSALGIGLDDPQLQAAVGPELRGKLDFDWAENAPLSLTGIELSGADYKASGDLSIAGLTDGMNIRLAPDLRVSAQDLSRFSAIAGRDLGGSAGVGVKGDLRPLAGSFNLTIDGDTRDLALSQPQVDPLLAGQGTLHLIARRDADGSAIDDLRIATDHAEITGTAQMRTGAGSAEISTRIADLARVIDGIGGAAMADIRADLSDGQWQIDANAIGPGGANIAAQGTAAEDASTMNIGITGTAPLALANRILRPQQLSGLARIDLRLDGAPSLAALSGEISSSGARLALPTQRLALEDISGAIRLNGGSATVDMSAGVSSGGRVTLSGPVSLSPGYSADLTADLAAIHLTDPTLYDTTLDGRIGVSGPLTGGARISGTVTLGETELRVPSTSGPSYADLPGLKHRNEPAEVRQVRSWAGLIETSGNGSSGPSYGLDLTIRAPARIFVRGRGLDAELGGGLRLLGSTDSVVPQGRFDLIRGRLDILGKRLTLTEGLIQLQGAFDPYIRFAADTEADDTSVTIAIDGPASSPGLNFTSSPDLPQDEILALVLFGHGMSSISPLQALRLGAAIRTLAGGGSGGLTGGLRRGLALDDLDLSTSEEGAAQARIGKYISDNIYTEVTVDTAGESQINLNLQISPSLTARGRMSSDGETGLGVFFEKDY</sequence>
<evidence type="ECO:0000256" key="2">
    <source>
        <dbReference type="ARBA" id="ARBA00022692"/>
    </source>
</evidence>
<keyword evidence="5" id="KW-0732">Signal</keyword>
<evidence type="ECO:0000313" key="8">
    <source>
        <dbReference type="Proteomes" id="UP000479043"/>
    </source>
</evidence>
<dbReference type="EMBL" id="WWEN01000002">
    <property type="protein sequence ID" value="MYM54437.1"/>
    <property type="molecule type" value="Genomic_DNA"/>
</dbReference>
<dbReference type="InterPro" id="IPR007452">
    <property type="entry name" value="TamB_C"/>
</dbReference>
<keyword evidence="2" id="KW-0812">Transmembrane</keyword>
<feature type="signal peptide" evidence="5">
    <location>
        <begin position="1"/>
        <end position="18"/>
    </location>
</feature>
<dbReference type="PANTHER" id="PTHR36985">
    <property type="entry name" value="TRANSLOCATION AND ASSEMBLY MODULE SUBUNIT TAMB"/>
    <property type="match status" value="1"/>
</dbReference>
<evidence type="ECO:0000256" key="5">
    <source>
        <dbReference type="SAM" id="SignalP"/>
    </source>
</evidence>
<evidence type="ECO:0000256" key="1">
    <source>
        <dbReference type="ARBA" id="ARBA00004167"/>
    </source>
</evidence>
<accession>A0A6L8LEE9</accession>
<protein>
    <recommendedName>
        <fullName evidence="6">Translocation and assembly module TamB C-terminal domain-containing protein</fullName>
    </recommendedName>
</protein>
<evidence type="ECO:0000256" key="3">
    <source>
        <dbReference type="ARBA" id="ARBA00022989"/>
    </source>
</evidence>